<organism evidence="8 9">
    <name type="scientific">Mycetohabitans rhizoxinica</name>
    <dbReference type="NCBI Taxonomy" id="412963"/>
    <lineage>
        <taxon>Bacteria</taxon>
        <taxon>Pseudomonadati</taxon>
        <taxon>Pseudomonadota</taxon>
        <taxon>Betaproteobacteria</taxon>
        <taxon>Burkholderiales</taxon>
        <taxon>Burkholderiaceae</taxon>
        <taxon>Mycetohabitans</taxon>
    </lineage>
</organism>
<comment type="cofactor">
    <cofactor evidence="6">
        <name>Zn(2+)</name>
        <dbReference type="ChEBI" id="CHEBI:29105"/>
    </cofactor>
    <text evidence="6">Binds 1 zinc ion per subunit.</text>
</comment>
<keyword evidence="2" id="KW-0479">Metal-binding</keyword>
<keyword evidence="4 6" id="KW-0862">Zinc</keyword>
<keyword evidence="3 6" id="KW-0378">Hydrolase</keyword>
<sequence>MRCAGDPGPAAATADRTMESALMRRPYVGWRSGRARCPRPPRAGVLALARPLAGVVLLIGGAVAPLSGAQPSTGNAGSYDPAQAVRFGNSAAFRNLISPSMLEQQASGEYQQWVHSAQQRGQLLPDGDPQVKRVRAMLQRLIPYALKWNERAKQWHWEAYVVRSQHVMIRCLPGGKLLIDSALLTRLRPNDDELAMLMGHMVAHALREHARERLGRQQAMQLGAGAIPQLFGPADLGSAPLGVSTQLAHLRYDAADETEADVIGDEIASRAGFDPRAALAVWRRAAALPGASQTSFIATHPMTPQRATDLRKRLPDMLPLYAKALGTTPDALPRYRRHR</sequence>
<dbReference type="Proteomes" id="UP001493153">
    <property type="component" value="Chromosome"/>
</dbReference>
<name>A0ABZ2Q2Q1_9BURK</name>
<dbReference type="EMBL" id="CP062176">
    <property type="protein sequence ID" value="WXK40588.1"/>
    <property type="molecule type" value="Genomic_DNA"/>
</dbReference>
<evidence type="ECO:0000256" key="1">
    <source>
        <dbReference type="ARBA" id="ARBA00022670"/>
    </source>
</evidence>
<dbReference type="Pfam" id="PF01435">
    <property type="entry name" value="Peptidase_M48"/>
    <property type="match status" value="1"/>
</dbReference>
<feature type="domain" description="Peptidase M48" evidence="7">
    <location>
        <begin position="133"/>
        <end position="313"/>
    </location>
</feature>
<evidence type="ECO:0000259" key="7">
    <source>
        <dbReference type="Pfam" id="PF01435"/>
    </source>
</evidence>
<evidence type="ECO:0000313" key="9">
    <source>
        <dbReference type="Proteomes" id="UP001493153"/>
    </source>
</evidence>
<evidence type="ECO:0000256" key="4">
    <source>
        <dbReference type="ARBA" id="ARBA00022833"/>
    </source>
</evidence>
<dbReference type="InterPro" id="IPR051156">
    <property type="entry name" value="Mito/Outer_Membr_Metalloprot"/>
</dbReference>
<keyword evidence="5 6" id="KW-0482">Metalloprotease</keyword>
<protein>
    <submittedName>
        <fullName evidence="8">M48 family metallopeptidase</fullName>
    </submittedName>
</protein>
<dbReference type="CDD" id="cd07331">
    <property type="entry name" value="M48C_Oma1_like"/>
    <property type="match status" value="1"/>
</dbReference>
<keyword evidence="1 6" id="KW-0645">Protease</keyword>
<dbReference type="PANTHER" id="PTHR22726">
    <property type="entry name" value="METALLOENDOPEPTIDASE OMA1"/>
    <property type="match status" value="1"/>
</dbReference>
<evidence type="ECO:0000256" key="2">
    <source>
        <dbReference type="ARBA" id="ARBA00022723"/>
    </source>
</evidence>
<evidence type="ECO:0000313" key="8">
    <source>
        <dbReference type="EMBL" id="WXK40588.1"/>
    </source>
</evidence>
<evidence type="ECO:0000256" key="6">
    <source>
        <dbReference type="RuleBase" id="RU003983"/>
    </source>
</evidence>
<dbReference type="InterPro" id="IPR001915">
    <property type="entry name" value="Peptidase_M48"/>
</dbReference>
<accession>A0ABZ2Q2Q1</accession>
<evidence type="ECO:0000256" key="5">
    <source>
        <dbReference type="ARBA" id="ARBA00023049"/>
    </source>
</evidence>
<gene>
    <name evidence="8" type="ORF">IHE29_15495</name>
</gene>
<evidence type="ECO:0000256" key="3">
    <source>
        <dbReference type="ARBA" id="ARBA00022801"/>
    </source>
</evidence>
<comment type="similarity">
    <text evidence="6">Belongs to the peptidase M48 family.</text>
</comment>
<reference evidence="8 9" key="1">
    <citation type="submission" date="2020-09" db="EMBL/GenBank/DDBJ databases">
        <title>Genome sequences of Mycetohabitans spp.</title>
        <authorList>
            <person name="Carter M.E."/>
            <person name="Carpenter S.C.D."/>
            <person name="Bogdanove A.J."/>
        </authorList>
    </citation>
    <scope>NUCLEOTIDE SEQUENCE [LARGE SCALE GENOMIC DNA]</scope>
    <source>
        <strain evidence="8 9">B12</strain>
    </source>
</reference>
<dbReference type="PANTHER" id="PTHR22726:SF1">
    <property type="entry name" value="METALLOENDOPEPTIDASE OMA1, MITOCHONDRIAL"/>
    <property type="match status" value="1"/>
</dbReference>
<proteinExistence type="inferred from homology"/>
<keyword evidence="9" id="KW-1185">Reference proteome</keyword>